<dbReference type="AlphaFoldDB" id="A0A6B3SY34"/>
<evidence type="ECO:0000313" key="1">
    <source>
        <dbReference type="EMBL" id="NEX64575.1"/>
    </source>
</evidence>
<dbReference type="InterPro" id="IPR024078">
    <property type="entry name" value="LmbE-like_dom_sf"/>
</dbReference>
<dbReference type="SUPFAM" id="SSF102588">
    <property type="entry name" value="LmbE-like"/>
    <property type="match status" value="1"/>
</dbReference>
<dbReference type="PANTHER" id="PTHR12993">
    <property type="entry name" value="N-ACETYLGLUCOSAMINYL-PHOSPHATIDYLINOSITOL DE-N-ACETYLASE-RELATED"/>
    <property type="match status" value="1"/>
</dbReference>
<proteinExistence type="predicted"/>
<dbReference type="EMBL" id="JAAIVB010000082">
    <property type="protein sequence ID" value="NEX64575.1"/>
    <property type="molecule type" value="Genomic_DNA"/>
</dbReference>
<protein>
    <recommendedName>
        <fullName evidence="3">PIG-L family deacetylase</fullName>
    </recommendedName>
</protein>
<sequence>MTKTDVSLKHNKTDQDLLKHESRDKQADMNNVLFQQDQSPLSAIFIGAHADDIEIACGGTVSKLNHLGWQTWVCILTAEADSATAALRREEAIGGATACGVAPERVLFLGARDTQLRSDGPTVGALRKLLLQHGCNPDLVFAHTGGDSHGDHRSAHELVLSAFRKKPILCFAVVNSLVSSAFVPHVFVNVTNYTGHKALALSRHRSQSIRVDMAAISRLAQRYVPDDKSRLFEPFELILQEGAQDLEYLAMSLNDDAFHGFWFPKIRYQGIASLYSDPIHRLAPPRWSQHLEREGYAQLTQAFTRRWHGDHPLREFTASASDAKKALLESHVILSGGPASNVLTQQSMASQENSQFVFIPPKSPDEHWTIHHRLNGQVYAPTYSSDGNEVIEDYGLLTVKRNPWNAGRTLIGCMGLHGYGTKACFQVLSEPQWLAQFFDQEHFQVLLRVLPTEPSIELVAWSVDVVMKTGLSRRFATYRKIRTQAV</sequence>
<dbReference type="Proteomes" id="UP000482155">
    <property type="component" value="Unassembled WGS sequence"/>
</dbReference>
<keyword evidence="2" id="KW-1185">Reference proteome</keyword>
<evidence type="ECO:0000313" key="2">
    <source>
        <dbReference type="Proteomes" id="UP000482155"/>
    </source>
</evidence>
<dbReference type="Pfam" id="PF02585">
    <property type="entry name" value="PIG-L"/>
    <property type="match status" value="1"/>
</dbReference>
<accession>A0A6B3SY34</accession>
<dbReference type="InterPro" id="IPR003737">
    <property type="entry name" value="GlcNAc_PI_deacetylase-related"/>
</dbReference>
<dbReference type="GO" id="GO:0016811">
    <property type="term" value="F:hydrolase activity, acting on carbon-nitrogen (but not peptide) bonds, in linear amides"/>
    <property type="evidence" value="ECO:0007669"/>
    <property type="project" value="TreeGrafter"/>
</dbReference>
<organism evidence="1 2">
    <name type="scientific">Noviherbaspirillum galbum</name>
    <dbReference type="NCBI Taxonomy" id="2709383"/>
    <lineage>
        <taxon>Bacteria</taxon>
        <taxon>Pseudomonadati</taxon>
        <taxon>Pseudomonadota</taxon>
        <taxon>Betaproteobacteria</taxon>
        <taxon>Burkholderiales</taxon>
        <taxon>Oxalobacteraceae</taxon>
        <taxon>Noviherbaspirillum</taxon>
    </lineage>
</organism>
<dbReference type="RefSeq" id="WP_163968511.1">
    <property type="nucleotide sequence ID" value="NZ_JAAIVB010000082.1"/>
</dbReference>
<gene>
    <name evidence="1" type="ORF">G3574_26140</name>
</gene>
<name>A0A6B3SY34_9BURK</name>
<comment type="caution">
    <text evidence="1">The sequence shown here is derived from an EMBL/GenBank/DDBJ whole genome shotgun (WGS) entry which is preliminary data.</text>
</comment>
<dbReference type="Gene3D" id="3.40.50.10320">
    <property type="entry name" value="LmbE-like"/>
    <property type="match status" value="1"/>
</dbReference>
<dbReference type="PANTHER" id="PTHR12993:SF30">
    <property type="entry name" value="N-ACETYL-ALPHA-D-GLUCOSAMINYL L-MALATE DEACETYLASE 1"/>
    <property type="match status" value="1"/>
</dbReference>
<evidence type="ECO:0008006" key="3">
    <source>
        <dbReference type="Google" id="ProtNLM"/>
    </source>
</evidence>
<reference evidence="1 2" key="1">
    <citation type="submission" date="2020-02" db="EMBL/GenBank/DDBJ databases">
        <authorList>
            <person name="Kim M.K."/>
        </authorList>
    </citation>
    <scope>NUCLEOTIDE SEQUENCE [LARGE SCALE GENOMIC DNA]</scope>
    <source>
        <strain evidence="1 2">17J57-3</strain>
    </source>
</reference>